<dbReference type="EMBL" id="HG793125">
    <property type="protein sequence ID" value="CDK24234.1"/>
    <property type="molecule type" value="Genomic_DNA"/>
</dbReference>
<feature type="transmembrane region" description="Helical" evidence="9">
    <location>
        <begin position="705"/>
        <end position="725"/>
    </location>
</feature>
<evidence type="ECO:0000256" key="6">
    <source>
        <dbReference type="ARBA" id="ARBA00022927"/>
    </source>
</evidence>
<keyword evidence="3" id="KW-0813">Transport</keyword>
<feature type="transmembrane region" description="Helical" evidence="9">
    <location>
        <begin position="397"/>
        <end position="417"/>
    </location>
</feature>
<evidence type="ECO:0000256" key="4">
    <source>
        <dbReference type="ARBA" id="ARBA00022692"/>
    </source>
</evidence>
<dbReference type="NCBIfam" id="TIGR00728">
    <property type="entry name" value="OPT_sfam"/>
    <property type="match status" value="1"/>
</dbReference>
<reference evidence="10" key="2">
    <citation type="submission" date="2014-02" db="EMBL/GenBank/DDBJ databases">
        <title>Complete DNA sequence of /Kuraishia capsulata/ illustrates novel genomic features among budding yeasts (/Saccharomycotina/).</title>
        <authorList>
            <person name="Morales L."/>
            <person name="Noel B."/>
            <person name="Porcel B."/>
            <person name="Marcet-Houben M."/>
            <person name="Hullo M-F."/>
            <person name="Sacerdot C."/>
            <person name="Tekaia F."/>
            <person name="Leh-Louis V."/>
            <person name="Despons L."/>
            <person name="Khanna V."/>
            <person name="Aury J-M."/>
            <person name="Barbe V."/>
            <person name="Couloux A."/>
            <person name="Labadie K."/>
            <person name="Pelletier E."/>
            <person name="Souciet J-L."/>
            <person name="Boekhout T."/>
            <person name="Gabaldon T."/>
            <person name="Wincker P."/>
            <person name="Dujon B."/>
        </authorList>
    </citation>
    <scope>NUCLEOTIDE SEQUENCE</scope>
    <source>
        <strain evidence="10">CBS 1993</strain>
    </source>
</reference>
<evidence type="ECO:0000256" key="2">
    <source>
        <dbReference type="ARBA" id="ARBA00008807"/>
    </source>
</evidence>
<organism evidence="10 11">
    <name type="scientific">Kuraishia capsulata CBS 1993</name>
    <dbReference type="NCBI Taxonomy" id="1382522"/>
    <lineage>
        <taxon>Eukaryota</taxon>
        <taxon>Fungi</taxon>
        <taxon>Dikarya</taxon>
        <taxon>Ascomycota</taxon>
        <taxon>Saccharomycotina</taxon>
        <taxon>Pichiomycetes</taxon>
        <taxon>Pichiales</taxon>
        <taxon>Pichiaceae</taxon>
        <taxon>Kuraishia</taxon>
    </lineage>
</organism>
<keyword evidence="7 9" id="KW-1133">Transmembrane helix</keyword>
<keyword evidence="4 9" id="KW-0812">Transmembrane</keyword>
<evidence type="ECO:0000313" key="10">
    <source>
        <dbReference type="EMBL" id="CDK24234.1"/>
    </source>
</evidence>
<dbReference type="GeneID" id="34517639"/>
<accession>W6MF42</accession>
<dbReference type="OrthoDB" id="9986677at2759"/>
<dbReference type="InterPro" id="IPR004813">
    <property type="entry name" value="OPT"/>
</dbReference>
<dbReference type="AlphaFoldDB" id="W6MF42"/>
<evidence type="ECO:0000313" key="11">
    <source>
        <dbReference type="Proteomes" id="UP000019384"/>
    </source>
</evidence>
<dbReference type="GO" id="GO:0016020">
    <property type="term" value="C:membrane"/>
    <property type="evidence" value="ECO:0007669"/>
    <property type="project" value="UniProtKB-SubCell"/>
</dbReference>
<dbReference type="InterPro" id="IPR004648">
    <property type="entry name" value="Oligpept_transpt"/>
</dbReference>
<keyword evidence="6" id="KW-0653">Protein transport</keyword>
<feature type="transmembrane region" description="Helical" evidence="9">
    <location>
        <begin position="315"/>
        <end position="337"/>
    </location>
</feature>
<evidence type="ECO:0008006" key="12">
    <source>
        <dbReference type="Google" id="ProtNLM"/>
    </source>
</evidence>
<feature type="transmembrane region" description="Helical" evidence="9">
    <location>
        <begin position="676"/>
        <end position="693"/>
    </location>
</feature>
<keyword evidence="8 9" id="KW-0472">Membrane</keyword>
<feature type="transmembrane region" description="Helical" evidence="9">
    <location>
        <begin position="248"/>
        <end position="273"/>
    </location>
</feature>
<protein>
    <recommendedName>
        <fullName evidence="12">OPT family small oligopeptide transporter</fullName>
    </recommendedName>
</protein>
<dbReference type="Pfam" id="PF03169">
    <property type="entry name" value="OPT"/>
    <property type="match status" value="1"/>
</dbReference>
<dbReference type="GO" id="GO:0015031">
    <property type="term" value="P:protein transport"/>
    <property type="evidence" value="ECO:0007669"/>
    <property type="project" value="UniProtKB-KW"/>
</dbReference>
<evidence type="ECO:0000256" key="9">
    <source>
        <dbReference type="SAM" id="Phobius"/>
    </source>
</evidence>
<comment type="subcellular location">
    <subcellularLocation>
        <location evidence="1">Membrane</location>
        <topology evidence="1">Multi-pass membrane protein</topology>
    </subcellularLocation>
</comment>
<gene>
    <name evidence="10" type="ORF">KUCA_T00000194001</name>
</gene>
<evidence type="ECO:0000256" key="8">
    <source>
        <dbReference type="ARBA" id="ARBA00023136"/>
    </source>
</evidence>
<evidence type="ECO:0000256" key="5">
    <source>
        <dbReference type="ARBA" id="ARBA00022856"/>
    </source>
</evidence>
<keyword evidence="11" id="KW-1185">Reference proteome</keyword>
<evidence type="ECO:0000256" key="3">
    <source>
        <dbReference type="ARBA" id="ARBA00022448"/>
    </source>
</evidence>
<feature type="transmembrane region" description="Helical" evidence="9">
    <location>
        <begin position="80"/>
        <end position="100"/>
    </location>
</feature>
<sequence>MEKDKHTVFAQEVELEEGAIHRLTSVQSASSVFDPLANMLSKQVEEDAYAQMHIEDDSPYAEVRAAVPSTDDTSMPQNTWRVWVLGMLMATIGAGMDMILALHSPQFFLSTFVVSVLVWPLGRAWEKVMPNIKVLGLPLNPGPFNIKEHALITIMANIAFGNGQAYATDIVMVLNLHYNTFFGWGFNLCIVWATQCLGFAFAGLMRKILVEPSNMIWPSTLVTSTFLTNIHINDNHVANGWKISRLKFFLIVFAASFAWYWFPGYVFQALSYFAWPTWIAPNNVIVNQVFGAYSGIGLFPITFDWEQIAGYTGSPLVPPLSTIFSVAASMVVMYWIITPAIHYANVLYFQYLPISSSSTYDRYQNTYNVTKIINSDLSFNLEKYKAYSPLFLSTTFFISYGMSFASFTATIVHAYLFHGADIWHTLRHWDNANPDVHYRLMKSYRGVPEWWYCIVFAIFFALAIVAVRAWNTEMPVYALVISILLAMFMLIPIGVVYAISNIEIALNVVTEFIIGYMVPGKPASMMIFKTFGFIVNLQALTFAQDMKLGQYMKLSPRLLFACQLFSGVWGGLVNCAVMKWAQGNIVDVCQSTQKNNFTCPGIRVFFNASIIWGVIGPTRLFSEGQLYYGVLFFFLIGAALPVVNWLVLRKYPNSWVKYINWPVFFGGSSSIPPATPYNYATYCTVGIIFNYFIKKRWFHWWSKYNFSLSAGLDLGLAWASMMIFLCLDLTNADYISWWGNNITYDTMDMTKTAIRVVLAEGEGFGPTSW</sequence>
<proteinExistence type="inferred from homology"/>
<dbReference type="Proteomes" id="UP000019384">
    <property type="component" value="Unassembled WGS sequence"/>
</dbReference>
<feature type="transmembrane region" description="Helical" evidence="9">
    <location>
        <begin position="476"/>
        <end position="497"/>
    </location>
</feature>
<evidence type="ECO:0000256" key="7">
    <source>
        <dbReference type="ARBA" id="ARBA00022989"/>
    </source>
</evidence>
<dbReference type="GO" id="GO:0035673">
    <property type="term" value="F:oligopeptide transmembrane transporter activity"/>
    <property type="evidence" value="ECO:0007669"/>
    <property type="project" value="InterPro"/>
</dbReference>
<dbReference type="NCBIfam" id="TIGR00727">
    <property type="entry name" value="ISP4_OPT"/>
    <property type="match status" value="1"/>
</dbReference>
<keyword evidence="5" id="KW-0571">Peptide transport</keyword>
<evidence type="ECO:0000256" key="1">
    <source>
        <dbReference type="ARBA" id="ARBA00004141"/>
    </source>
</evidence>
<dbReference type="RefSeq" id="XP_022456251.1">
    <property type="nucleotide sequence ID" value="XM_022604710.1"/>
</dbReference>
<reference evidence="10" key="1">
    <citation type="submission" date="2013-12" db="EMBL/GenBank/DDBJ databases">
        <authorList>
            <person name="Genoscope - CEA"/>
        </authorList>
    </citation>
    <scope>NUCLEOTIDE SEQUENCE</scope>
    <source>
        <strain evidence="10">CBS 1993</strain>
    </source>
</reference>
<feature type="transmembrane region" description="Helical" evidence="9">
    <location>
        <begin position="558"/>
        <end position="581"/>
    </location>
</feature>
<feature type="transmembrane region" description="Helical" evidence="9">
    <location>
        <begin position="450"/>
        <end position="470"/>
    </location>
</feature>
<feature type="transmembrane region" description="Helical" evidence="9">
    <location>
        <begin position="285"/>
        <end position="303"/>
    </location>
</feature>
<dbReference type="HOGENOM" id="CLU_004965_1_1_1"/>
<dbReference type="PANTHER" id="PTHR22601">
    <property type="entry name" value="ISP4 LIKE PROTEIN"/>
    <property type="match status" value="1"/>
</dbReference>
<comment type="similarity">
    <text evidence="2">Belongs to the oligopeptide OPT transporter family.</text>
</comment>
<name>W6MF42_9ASCO</name>
<feature type="transmembrane region" description="Helical" evidence="9">
    <location>
        <begin position="181"/>
        <end position="205"/>
    </location>
</feature>
<feature type="transmembrane region" description="Helical" evidence="9">
    <location>
        <begin position="628"/>
        <end position="648"/>
    </location>
</feature>